<dbReference type="GO" id="GO:0016747">
    <property type="term" value="F:acyltransferase activity, transferring groups other than amino-acyl groups"/>
    <property type="evidence" value="ECO:0007669"/>
    <property type="project" value="TreeGrafter"/>
</dbReference>
<sequence length="805" mass="88421">MHPAVVQNTSRVFPDAPASPRTVTVPLSILDASVGNFAPTGAAWIYDPPDADAPPSLDVDTLRAALIKTLNVYPQWAGQVQYTKYDPTKGHRHRSRRLEVVYGTQSSDPGVEFVLATSEGTVADLFPSAQQRASATGAVDITDITKLNLLPKDPLAEGQTPGLPALIVQVTRFRCGGLAIALKACHPMADAQTLVTFVKDWAEIHCALLRGLPLPTISRPFEPSELDSGAAGDIDAPAPDQTLLDQAHELPVHRYDYWASAEGAPPFMAASTKIPPHLQHLADTGSIQYGPAIPWAEWDYMQPVSNYLIHFSASELSRIWEAASTPGEVVSRFDALQAHIWAGLIRAHGRGQEDSQSHFHFNLSLGLRERLPSPNKNMLGSPIVLARASATPQTTLKQMARDIRSSLTAFTPPRVGALLHEMAFDVDAQRMWGCCVGNRNTIVTSWNEAVYQTARTHLVPLSVAPLHNYKLSTMTIGTLFKSLAGRLHPSHRQQKRDMQHSIFRNGGFDEFWAYSQSLEANGRHLPASPPRTPPPPEAVFFNENAYARPFPDHMYLECDVPFCKTLNPPLGKPGAHHCVADGCSGNYFVTPEQAKDFRVMIGLRKMQEGRNGSKLNVSTLGMKHSNASTATFATCATAPTMIYFPTGRQARGGHGRRPSNASEFFYDSEESPTTTEESHELEFPSRYRDGDQPPPPTHVNHYATQARRGTRPHRPLPSASAMVPSDVEEDGTIVPQPPRRVRADTTVTLKRRPAARAQLPLAHGSARTRIISQPMPLPELNVMVPRPPIPPRPEFTDFSQFDLDS</sequence>
<feature type="region of interest" description="Disordered" evidence="2">
    <location>
        <begin position="784"/>
        <end position="805"/>
    </location>
</feature>
<dbReference type="Gene3D" id="3.30.559.10">
    <property type="entry name" value="Chloramphenicol acetyltransferase-like domain"/>
    <property type="match status" value="2"/>
</dbReference>
<feature type="compositionally biased region" description="Basic and acidic residues" evidence="2">
    <location>
        <begin position="676"/>
        <end position="691"/>
    </location>
</feature>
<organism evidence="3 4">
    <name type="scientific">Mycena chlorophos</name>
    <name type="common">Agaric fungus</name>
    <name type="synonym">Agaricus chlorophos</name>
    <dbReference type="NCBI Taxonomy" id="658473"/>
    <lineage>
        <taxon>Eukaryota</taxon>
        <taxon>Fungi</taxon>
        <taxon>Dikarya</taxon>
        <taxon>Basidiomycota</taxon>
        <taxon>Agaricomycotina</taxon>
        <taxon>Agaricomycetes</taxon>
        <taxon>Agaricomycetidae</taxon>
        <taxon>Agaricales</taxon>
        <taxon>Marasmiineae</taxon>
        <taxon>Mycenaceae</taxon>
        <taxon>Mycena</taxon>
    </lineage>
</organism>
<feature type="region of interest" description="Disordered" evidence="2">
    <location>
        <begin position="647"/>
        <end position="738"/>
    </location>
</feature>
<evidence type="ECO:0000256" key="2">
    <source>
        <dbReference type="SAM" id="MobiDB-lite"/>
    </source>
</evidence>
<evidence type="ECO:0000313" key="4">
    <source>
        <dbReference type="Proteomes" id="UP000613580"/>
    </source>
</evidence>
<dbReference type="InterPro" id="IPR023213">
    <property type="entry name" value="CAT-like_dom_sf"/>
</dbReference>
<dbReference type="AlphaFoldDB" id="A0A8H6TG71"/>
<dbReference type="EMBL" id="JACAZE010000005">
    <property type="protein sequence ID" value="KAF7316669.1"/>
    <property type="molecule type" value="Genomic_DNA"/>
</dbReference>
<dbReference type="Pfam" id="PF02458">
    <property type="entry name" value="Transferase"/>
    <property type="match status" value="1"/>
</dbReference>
<keyword evidence="4" id="KW-1185">Reference proteome</keyword>
<reference evidence="3" key="1">
    <citation type="submission" date="2020-05" db="EMBL/GenBank/DDBJ databases">
        <title>Mycena genomes resolve the evolution of fungal bioluminescence.</title>
        <authorList>
            <person name="Tsai I.J."/>
        </authorList>
    </citation>
    <scope>NUCLEOTIDE SEQUENCE</scope>
    <source>
        <strain evidence="3">110903Hualien_Pintung</strain>
    </source>
</reference>
<dbReference type="OrthoDB" id="444127at2759"/>
<name>A0A8H6TG71_MYCCL</name>
<dbReference type="PANTHER" id="PTHR31642">
    <property type="entry name" value="TRICHOTHECENE 3-O-ACETYLTRANSFERASE"/>
    <property type="match status" value="1"/>
</dbReference>
<dbReference type="InterPro" id="IPR050317">
    <property type="entry name" value="Plant_Fungal_Acyltransferase"/>
</dbReference>
<dbReference type="Proteomes" id="UP000613580">
    <property type="component" value="Unassembled WGS sequence"/>
</dbReference>
<evidence type="ECO:0000313" key="3">
    <source>
        <dbReference type="EMBL" id="KAF7316669.1"/>
    </source>
</evidence>
<evidence type="ECO:0000256" key="1">
    <source>
        <dbReference type="ARBA" id="ARBA00022679"/>
    </source>
</evidence>
<accession>A0A8H6TG71</accession>
<gene>
    <name evidence="3" type="ORF">HMN09_00399700</name>
</gene>
<dbReference type="PANTHER" id="PTHR31642:SF310">
    <property type="entry name" value="FATTY ALCOHOL:CAFFEOYL-COA ACYLTRANSFERASE"/>
    <property type="match status" value="1"/>
</dbReference>
<protein>
    <recommendedName>
        <fullName evidence="5">Transferase family protein</fullName>
    </recommendedName>
</protein>
<proteinExistence type="predicted"/>
<keyword evidence="1" id="KW-0808">Transferase</keyword>
<comment type="caution">
    <text evidence="3">The sequence shown here is derived from an EMBL/GenBank/DDBJ whole genome shotgun (WGS) entry which is preliminary data.</text>
</comment>
<evidence type="ECO:0008006" key="5">
    <source>
        <dbReference type="Google" id="ProtNLM"/>
    </source>
</evidence>